<dbReference type="Gramene" id="OMO64615">
    <property type="protein sequence ID" value="OMO64615"/>
    <property type="gene ID" value="CCACVL1_21639"/>
</dbReference>
<keyword evidence="1" id="KW-0647">Proteasome</keyword>
<comment type="caution">
    <text evidence="1">The sequence shown here is derived from an EMBL/GenBank/DDBJ whole genome shotgun (WGS) entry which is preliminary data.</text>
</comment>
<proteinExistence type="predicted"/>
<dbReference type="OrthoDB" id="10538814at2759"/>
<protein>
    <submittedName>
        <fullName evidence="1">Proteasome subunit beta type-7-B isoform 1</fullName>
    </submittedName>
</protein>
<gene>
    <name evidence="1" type="ORF">CCACVL1_21639</name>
</gene>
<keyword evidence="2" id="KW-1185">Reference proteome</keyword>
<evidence type="ECO:0000313" key="2">
    <source>
        <dbReference type="Proteomes" id="UP000188268"/>
    </source>
</evidence>
<accession>A0A1R3H2M3</accession>
<dbReference type="EMBL" id="AWWV01012753">
    <property type="protein sequence ID" value="OMO64615.1"/>
    <property type="molecule type" value="Genomic_DNA"/>
</dbReference>
<dbReference type="GO" id="GO:0000502">
    <property type="term" value="C:proteasome complex"/>
    <property type="evidence" value="ECO:0007669"/>
    <property type="project" value="UniProtKB-KW"/>
</dbReference>
<evidence type="ECO:0000313" key="1">
    <source>
        <dbReference type="EMBL" id="OMO64615.1"/>
    </source>
</evidence>
<organism evidence="1 2">
    <name type="scientific">Corchorus capsularis</name>
    <name type="common">Jute</name>
    <dbReference type="NCBI Taxonomy" id="210143"/>
    <lineage>
        <taxon>Eukaryota</taxon>
        <taxon>Viridiplantae</taxon>
        <taxon>Streptophyta</taxon>
        <taxon>Embryophyta</taxon>
        <taxon>Tracheophyta</taxon>
        <taxon>Spermatophyta</taxon>
        <taxon>Magnoliopsida</taxon>
        <taxon>eudicotyledons</taxon>
        <taxon>Gunneridae</taxon>
        <taxon>Pentapetalae</taxon>
        <taxon>rosids</taxon>
        <taxon>malvids</taxon>
        <taxon>Malvales</taxon>
        <taxon>Malvaceae</taxon>
        <taxon>Grewioideae</taxon>
        <taxon>Apeibeae</taxon>
        <taxon>Corchorus</taxon>
    </lineage>
</organism>
<sequence>MSKLVIETPPRGSFNFDLCKRNDMLTAKGNDPLLFRGTSLSLVPSHSYTSNLTNEGLDQVVSGLFQLKQVLGRDLAYAAAPVGRLTHDNQAEILPLQIINGATTTTSPCLATTVDSLSLHFDEASRLKPKGPSLPSTIFY</sequence>
<dbReference type="AlphaFoldDB" id="A0A1R3H2M3"/>
<name>A0A1R3H2M3_COCAP</name>
<dbReference type="STRING" id="210143.A0A1R3H2M3"/>
<dbReference type="Proteomes" id="UP000188268">
    <property type="component" value="Unassembled WGS sequence"/>
</dbReference>
<reference evidence="1 2" key="1">
    <citation type="submission" date="2013-09" db="EMBL/GenBank/DDBJ databases">
        <title>Corchorus capsularis genome sequencing.</title>
        <authorList>
            <person name="Alam M."/>
            <person name="Haque M.S."/>
            <person name="Islam M.S."/>
            <person name="Emdad E.M."/>
            <person name="Islam M.M."/>
            <person name="Ahmed B."/>
            <person name="Halim A."/>
            <person name="Hossen Q.M.M."/>
            <person name="Hossain M.Z."/>
            <person name="Ahmed R."/>
            <person name="Khan M.M."/>
            <person name="Islam R."/>
            <person name="Rashid M.M."/>
            <person name="Khan S.A."/>
            <person name="Rahman M.S."/>
            <person name="Alam M."/>
        </authorList>
    </citation>
    <scope>NUCLEOTIDE SEQUENCE [LARGE SCALE GENOMIC DNA]</scope>
    <source>
        <strain evidence="2">cv. CVL-1</strain>
        <tissue evidence="1">Whole seedling</tissue>
    </source>
</reference>